<keyword evidence="4" id="KW-1185">Reference proteome</keyword>
<reference evidence="3 4" key="1">
    <citation type="submission" date="2014-08" db="EMBL/GenBank/DDBJ databases">
        <authorList>
            <person name="Sisinthy S."/>
        </authorList>
    </citation>
    <scope>NUCLEOTIDE SEQUENCE [LARGE SCALE GENOMIC DNA]</scope>
    <source>
        <strain evidence="3 4">RuG17</strain>
    </source>
</reference>
<gene>
    <name evidence="3" type="ORF">GY21_05420</name>
</gene>
<dbReference type="AlphaFoldDB" id="A0A099JPG0"/>
<protein>
    <recommendedName>
        <fullName evidence="5">Polysaccharide chain length determinant N-terminal domain-containing protein</fullName>
    </recommendedName>
</protein>
<keyword evidence="2" id="KW-0472">Membrane</keyword>
<sequence length="229" mass="23917">MNFMELPKIIARRWAVTLMGVLITTGLCLILVWSVPISYSARTSIVLLPPVTVVADGGNPYLYLGGLGQALDVLTRKLNADEFRAPIEETKSGMTYSAYADTTTSGPILIIEGTGPTAAAALDEMNAAVSAVPSALEDLQGSLSIPDKARITLAAVAVDTKPKADLKNRIQAVGAVGALGIVLTLMAAAYRDGVLATRRARALEADANPPASGAEPHREPESQPAVLGR</sequence>
<evidence type="ECO:0008006" key="5">
    <source>
        <dbReference type="Google" id="ProtNLM"/>
    </source>
</evidence>
<evidence type="ECO:0000313" key="4">
    <source>
        <dbReference type="Proteomes" id="UP000029864"/>
    </source>
</evidence>
<feature type="region of interest" description="Disordered" evidence="1">
    <location>
        <begin position="205"/>
        <end position="229"/>
    </location>
</feature>
<evidence type="ECO:0000256" key="1">
    <source>
        <dbReference type="SAM" id="MobiDB-lite"/>
    </source>
</evidence>
<dbReference type="EMBL" id="JPXF01000015">
    <property type="protein sequence ID" value="KGJ79338.1"/>
    <property type="molecule type" value="Genomic_DNA"/>
</dbReference>
<dbReference type="Proteomes" id="UP000029864">
    <property type="component" value="Unassembled WGS sequence"/>
</dbReference>
<accession>A0A099JPG0</accession>
<evidence type="ECO:0000313" key="3">
    <source>
        <dbReference type="EMBL" id="KGJ79338.1"/>
    </source>
</evidence>
<comment type="caution">
    <text evidence="3">The sequence shown here is derived from an EMBL/GenBank/DDBJ whole genome shotgun (WGS) entry which is preliminary data.</text>
</comment>
<keyword evidence="2" id="KW-0812">Transmembrane</keyword>
<dbReference type="eggNOG" id="COG3206">
    <property type="taxonomic scope" value="Bacteria"/>
</dbReference>
<feature type="transmembrane region" description="Helical" evidence="2">
    <location>
        <begin position="14"/>
        <end position="35"/>
    </location>
</feature>
<dbReference type="STRING" id="1001240.GY21_05420"/>
<organism evidence="3 4">
    <name type="scientific">Cryobacterium roopkundense</name>
    <dbReference type="NCBI Taxonomy" id="1001240"/>
    <lineage>
        <taxon>Bacteria</taxon>
        <taxon>Bacillati</taxon>
        <taxon>Actinomycetota</taxon>
        <taxon>Actinomycetes</taxon>
        <taxon>Micrococcales</taxon>
        <taxon>Microbacteriaceae</taxon>
        <taxon>Cryobacterium</taxon>
    </lineage>
</organism>
<feature type="transmembrane region" description="Helical" evidence="2">
    <location>
        <begin position="170"/>
        <end position="190"/>
    </location>
</feature>
<evidence type="ECO:0000256" key="2">
    <source>
        <dbReference type="SAM" id="Phobius"/>
    </source>
</evidence>
<proteinExistence type="predicted"/>
<name>A0A099JPG0_9MICO</name>
<keyword evidence="2" id="KW-1133">Transmembrane helix</keyword>